<keyword evidence="3 6" id="KW-0597">Phosphoprotein</keyword>
<dbReference type="InterPro" id="IPR001789">
    <property type="entry name" value="Sig_transdc_resp-reg_receiver"/>
</dbReference>
<dbReference type="InterPro" id="IPR036890">
    <property type="entry name" value="HATPase_C_sf"/>
</dbReference>
<evidence type="ECO:0000313" key="15">
    <source>
        <dbReference type="Proteomes" id="UP001156881"/>
    </source>
</evidence>
<dbReference type="InterPro" id="IPR004358">
    <property type="entry name" value="Sig_transdc_His_kin-like_C"/>
</dbReference>
<protein>
    <recommendedName>
        <fullName evidence="2">histidine kinase</fullName>
        <ecNumber evidence="2">2.7.13.3</ecNumber>
    </recommendedName>
</protein>
<dbReference type="Proteomes" id="UP000517759">
    <property type="component" value="Unassembled WGS sequence"/>
</dbReference>
<dbReference type="InterPro" id="IPR000700">
    <property type="entry name" value="PAS-assoc_C"/>
</dbReference>
<feature type="domain" description="PAS" evidence="10">
    <location>
        <begin position="870"/>
        <end position="940"/>
    </location>
</feature>
<dbReference type="SUPFAM" id="SSF55874">
    <property type="entry name" value="ATPase domain of HSP90 chaperone/DNA topoisomerase II/histidine kinase"/>
    <property type="match status" value="1"/>
</dbReference>
<dbReference type="Pfam" id="PF08447">
    <property type="entry name" value="PAS_3"/>
    <property type="match status" value="2"/>
</dbReference>
<dbReference type="InterPro" id="IPR036097">
    <property type="entry name" value="HisK_dim/P_sf"/>
</dbReference>
<evidence type="ECO:0000259" key="8">
    <source>
        <dbReference type="PROSITE" id="PS50109"/>
    </source>
</evidence>
<accession>A0A7W6AIK1</accession>
<dbReference type="Gene3D" id="3.40.50.2300">
    <property type="match status" value="1"/>
</dbReference>
<feature type="coiled-coil region" evidence="7">
    <location>
        <begin position="849"/>
        <end position="876"/>
    </location>
</feature>
<evidence type="ECO:0000256" key="5">
    <source>
        <dbReference type="ARBA" id="ARBA00022777"/>
    </source>
</evidence>
<keyword evidence="4" id="KW-0808">Transferase</keyword>
<evidence type="ECO:0000256" key="6">
    <source>
        <dbReference type="PROSITE-ProRule" id="PRU00169"/>
    </source>
</evidence>
<dbReference type="SMART" id="SM00065">
    <property type="entry name" value="GAF"/>
    <property type="match status" value="2"/>
</dbReference>
<dbReference type="InterPro" id="IPR013656">
    <property type="entry name" value="PAS_4"/>
</dbReference>
<dbReference type="SMART" id="SM00091">
    <property type="entry name" value="PAS"/>
    <property type="match status" value="5"/>
</dbReference>
<dbReference type="PROSITE" id="PS50109">
    <property type="entry name" value="HIS_KIN"/>
    <property type="match status" value="1"/>
</dbReference>
<feature type="domain" description="Histidine kinase" evidence="8">
    <location>
        <begin position="1008"/>
        <end position="1229"/>
    </location>
</feature>
<reference evidence="15" key="2">
    <citation type="journal article" date="2019" name="Int. J. Syst. Evol. Microbiol.">
        <title>The Global Catalogue of Microorganisms (GCM) 10K type strain sequencing project: providing services to taxonomists for standard genome sequencing and annotation.</title>
        <authorList>
            <consortium name="The Broad Institute Genomics Platform"/>
            <consortium name="The Broad Institute Genome Sequencing Center for Infectious Disease"/>
            <person name="Wu L."/>
            <person name="Ma J."/>
        </authorList>
    </citation>
    <scope>NUCLEOTIDE SEQUENCE [LARGE SCALE GENOMIC DNA]</scope>
    <source>
        <strain evidence="15">NBRC 107710</strain>
    </source>
</reference>
<dbReference type="CDD" id="cd00130">
    <property type="entry name" value="PAS"/>
    <property type="match status" value="4"/>
</dbReference>
<dbReference type="SUPFAM" id="SSF47384">
    <property type="entry name" value="Homodimeric domain of signal transducing histidine kinase"/>
    <property type="match status" value="1"/>
</dbReference>
<dbReference type="Pfam" id="PF13188">
    <property type="entry name" value="PAS_8"/>
    <property type="match status" value="1"/>
</dbReference>
<gene>
    <name evidence="12" type="ORF">GCM10007884_11300</name>
    <name evidence="13" type="ORF">GGR33_001062</name>
</gene>
<comment type="catalytic activity">
    <reaction evidence="1">
        <text>ATP + protein L-histidine = ADP + protein N-phospho-L-histidine.</text>
        <dbReference type="EC" id="2.7.13.3"/>
    </reaction>
</comment>
<keyword evidence="5" id="KW-0418">Kinase</keyword>
<evidence type="ECO:0000256" key="1">
    <source>
        <dbReference type="ARBA" id="ARBA00000085"/>
    </source>
</evidence>
<evidence type="ECO:0000313" key="13">
    <source>
        <dbReference type="EMBL" id="MBB3901576.1"/>
    </source>
</evidence>
<dbReference type="PROSITE" id="PS50110">
    <property type="entry name" value="RESPONSE_REGULATORY"/>
    <property type="match status" value="1"/>
</dbReference>
<evidence type="ECO:0000259" key="9">
    <source>
        <dbReference type="PROSITE" id="PS50110"/>
    </source>
</evidence>
<dbReference type="Pfam" id="PF00512">
    <property type="entry name" value="HisKA"/>
    <property type="match status" value="1"/>
</dbReference>
<dbReference type="InterPro" id="IPR005467">
    <property type="entry name" value="His_kinase_dom"/>
</dbReference>
<dbReference type="SMART" id="SM00387">
    <property type="entry name" value="HATPase_c"/>
    <property type="match status" value="1"/>
</dbReference>
<dbReference type="EMBL" id="JACIDN010000002">
    <property type="protein sequence ID" value="MBB3901576.1"/>
    <property type="molecule type" value="Genomic_DNA"/>
</dbReference>
<dbReference type="InterPro" id="IPR003661">
    <property type="entry name" value="HisK_dim/P_dom"/>
</dbReference>
<dbReference type="Gene3D" id="2.10.70.100">
    <property type="match status" value="1"/>
</dbReference>
<feature type="domain" description="PAS" evidence="10">
    <location>
        <begin position="474"/>
        <end position="547"/>
    </location>
</feature>
<comment type="caution">
    <text evidence="13">The sequence shown here is derived from an EMBL/GenBank/DDBJ whole genome shotgun (WGS) entry which is preliminary data.</text>
</comment>
<dbReference type="Pfam" id="PF08448">
    <property type="entry name" value="PAS_4"/>
    <property type="match status" value="2"/>
</dbReference>
<evidence type="ECO:0000313" key="14">
    <source>
        <dbReference type="Proteomes" id="UP000517759"/>
    </source>
</evidence>
<sequence>MATDPAREAQRLAALHSYDILDTPPEAEFDDVAQMAAQACGTTMAHINFIDADRQWIKAAVGHDAREMPLHFGFCTDTMEKRDLLVLPDIEKEPGLADNPLVSGPPHLSFYAGVPLASPDGWIIGTLCVIDRVRHELAEEQIFILRALARTVMAQLEMRRSDKALRRSEARLRLALSAAGQGDWELDLRTMDLQVSETCRSHFGRRPDEPFGYPELIASIHPDDQERMQATVARALVERSDYDIEYRCIWPDGTERWMHIHGRPSYGEDDRPIGMVGISSDVTARHQTEMALRASETRLSASEARHAFLLKLTDTIRALTDPRPIMDAAVEALGRHLKASRAGYGRVQPDGRSIVRDAGYANGVEPVDGPIDMQALGSAALGKLRAGETLATADVMAELASGGERDPSTWTALSVGSFIAVPLVRGGALIAVLYAADREPRNWSWDDVTLVEDVAARTWDAVERAAAETGKRESATRHRQILDSATDYAIIAMDRDGVVTEWNEGARRILGWDEAEMLGQTGELFFTPEDRAKGRIEEEMRAAAESGVGTDERWHMRKGGERFWASGEMTPIRDDAGHTIGFVKVLRDRTADQLAREALDEVRQRQEIALDTSRVGFFDWDVERGVIEGDRRFAAFFGLDSSIVTTGLPFKTFLDRVHPDDRASVKQNIETAFSTLGDYAKEYRVGRDGSHHWLMARGRCYASAHGKPLRYAGTVIDVTEQKSTQARLDESEARYRSLFESIDVGFCLIEVIFDEDGKPTDYRFVEINPAFERHTGLTNAVGRRVREFAPAHEQHWFDTYGRVALTGESHRFENVAEALDGRWYDVYAFRSGAPEARRVAVLFNDVSQRRRLEIQLRRLNETLEAQVAERTAERDRVWRNARDLLAVIDPSGIFRAVNPAWEATLGFRSDEILGKSFLEFLAPEDVERSRKAHAKATHENLSNFENRYRHFDGSFRTIAWQTSVEGDLVYAYGRDVTNERERQEELVHAQEALRQSQKMEAVGQLTGGVAHDFNNLLTIIRSSVDFLRRPDLPEDRRKRYMDAVSDTVDRAAKLTGQLLAFARRQALKPEVFDVGTRLGSVADMLDTVTGARITVVTQLAGTHCFVRADVSQFETALVNMAVNARDAMEGEGTLTLRLVCSVPMPALRGHAGARGPFAAVSLHDTGSGISTQALGRIFEPFFTTKEVGRGTGLGLSQVFGFAKQSGGDVAVESEPVRGTTFTLYLPEIDAPDEVSPARTDEADLAPDGTGQRVLVVEDNIEVGRFATQILQDLGYETAWAANAEEALDTLGVDGADFDVVFSDVVMPGMGGLALAEELRRRLPDLPVVLASGYSHVLAQEGAHGFELLHKPYSAEQLSRILRRVSARGRRVNAE</sequence>
<dbReference type="EC" id="2.7.13.3" evidence="2"/>
<dbReference type="PANTHER" id="PTHR43304:SF1">
    <property type="entry name" value="PAC DOMAIN-CONTAINING PROTEIN"/>
    <property type="match status" value="1"/>
</dbReference>
<dbReference type="CDD" id="cd00082">
    <property type="entry name" value="HisKA"/>
    <property type="match status" value="1"/>
</dbReference>
<dbReference type="EMBL" id="BSPG01000003">
    <property type="protein sequence ID" value="GLS43145.1"/>
    <property type="molecule type" value="Genomic_DNA"/>
</dbReference>
<dbReference type="Gene3D" id="1.10.287.130">
    <property type="match status" value="1"/>
</dbReference>
<dbReference type="InterPro" id="IPR035965">
    <property type="entry name" value="PAS-like_dom_sf"/>
</dbReference>
<dbReference type="Pfam" id="PF00072">
    <property type="entry name" value="Response_reg"/>
    <property type="match status" value="1"/>
</dbReference>
<evidence type="ECO:0000313" key="12">
    <source>
        <dbReference type="EMBL" id="GLS43145.1"/>
    </source>
</evidence>
<feature type="domain" description="PAS" evidence="10">
    <location>
        <begin position="168"/>
        <end position="239"/>
    </location>
</feature>
<dbReference type="InterPro" id="IPR029016">
    <property type="entry name" value="GAF-like_dom_sf"/>
</dbReference>
<dbReference type="SUPFAM" id="SSF52172">
    <property type="entry name" value="CheY-like"/>
    <property type="match status" value="1"/>
</dbReference>
<dbReference type="SMART" id="SM00086">
    <property type="entry name" value="PAC"/>
    <property type="match status" value="4"/>
</dbReference>
<keyword evidence="15" id="KW-1185">Reference proteome</keyword>
<dbReference type="PROSITE" id="PS50113">
    <property type="entry name" value="PAC"/>
    <property type="match status" value="3"/>
</dbReference>
<dbReference type="InterPro" id="IPR000014">
    <property type="entry name" value="PAS"/>
</dbReference>
<evidence type="ECO:0000256" key="7">
    <source>
        <dbReference type="SAM" id="Coils"/>
    </source>
</evidence>
<dbReference type="Gene3D" id="3.30.565.10">
    <property type="entry name" value="Histidine kinase-like ATPase, C-terminal domain"/>
    <property type="match status" value="1"/>
</dbReference>
<evidence type="ECO:0000259" key="10">
    <source>
        <dbReference type="PROSITE" id="PS50112"/>
    </source>
</evidence>
<evidence type="ECO:0000256" key="3">
    <source>
        <dbReference type="ARBA" id="ARBA00022553"/>
    </source>
</evidence>
<reference evidence="13 14" key="3">
    <citation type="submission" date="2020-08" db="EMBL/GenBank/DDBJ databases">
        <title>Genomic Encyclopedia of Type Strains, Phase IV (KMG-IV): sequencing the most valuable type-strain genomes for metagenomic binning, comparative biology and taxonomic classification.</title>
        <authorList>
            <person name="Goeker M."/>
        </authorList>
    </citation>
    <scope>NUCLEOTIDE SEQUENCE [LARGE SCALE GENOMIC DNA]</scope>
    <source>
        <strain evidence="13 14">DSM 24105</strain>
    </source>
</reference>
<dbReference type="InterPro" id="IPR011006">
    <property type="entry name" value="CheY-like_superfamily"/>
</dbReference>
<dbReference type="Pfam" id="PF02518">
    <property type="entry name" value="HATPase_c"/>
    <property type="match status" value="1"/>
</dbReference>
<dbReference type="GO" id="GO:0000155">
    <property type="term" value="F:phosphorelay sensor kinase activity"/>
    <property type="evidence" value="ECO:0007669"/>
    <property type="project" value="InterPro"/>
</dbReference>
<keyword evidence="7" id="KW-0175">Coiled coil</keyword>
<dbReference type="SUPFAM" id="SSF55781">
    <property type="entry name" value="GAF domain-like"/>
    <property type="match status" value="2"/>
</dbReference>
<dbReference type="Gene3D" id="3.30.450.20">
    <property type="entry name" value="PAS domain"/>
    <property type="match status" value="5"/>
</dbReference>
<feature type="domain" description="PAC" evidence="11">
    <location>
        <begin position="549"/>
        <end position="601"/>
    </location>
</feature>
<dbReference type="PANTHER" id="PTHR43304">
    <property type="entry name" value="PHYTOCHROME-LIKE PROTEIN CPH1"/>
    <property type="match status" value="1"/>
</dbReference>
<dbReference type="SMART" id="SM00448">
    <property type="entry name" value="REC"/>
    <property type="match status" value="1"/>
</dbReference>
<dbReference type="InterPro" id="IPR003594">
    <property type="entry name" value="HATPase_dom"/>
</dbReference>
<dbReference type="Proteomes" id="UP001156881">
    <property type="component" value="Unassembled WGS sequence"/>
</dbReference>
<feature type="domain" description="Response regulatory" evidence="9">
    <location>
        <begin position="1252"/>
        <end position="1365"/>
    </location>
</feature>
<feature type="modified residue" description="4-aspartylphosphate" evidence="6">
    <location>
        <position position="1303"/>
    </location>
</feature>
<dbReference type="InterPro" id="IPR013655">
    <property type="entry name" value="PAS_fold_3"/>
</dbReference>
<dbReference type="Gene3D" id="3.30.450.40">
    <property type="match status" value="2"/>
</dbReference>
<dbReference type="InterPro" id="IPR052162">
    <property type="entry name" value="Sensor_kinase/Photoreceptor"/>
</dbReference>
<evidence type="ECO:0000256" key="2">
    <source>
        <dbReference type="ARBA" id="ARBA00012438"/>
    </source>
</evidence>
<dbReference type="SUPFAM" id="SSF55785">
    <property type="entry name" value="PYP-like sensor domain (PAS domain)"/>
    <property type="match status" value="5"/>
</dbReference>
<reference evidence="12" key="4">
    <citation type="submission" date="2023-01" db="EMBL/GenBank/DDBJ databases">
        <title>Draft genome sequence of Methylobacterium brachythecii strain NBRC 107710.</title>
        <authorList>
            <person name="Sun Q."/>
            <person name="Mori K."/>
        </authorList>
    </citation>
    <scope>NUCLEOTIDE SEQUENCE</scope>
    <source>
        <strain evidence="12">NBRC 107710</strain>
    </source>
</reference>
<evidence type="ECO:0000259" key="11">
    <source>
        <dbReference type="PROSITE" id="PS50113"/>
    </source>
</evidence>
<evidence type="ECO:0000256" key="4">
    <source>
        <dbReference type="ARBA" id="ARBA00022679"/>
    </source>
</evidence>
<feature type="domain" description="PAC" evidence="11">
    <location>
        <begin position="242"/>
        <end position="294"/>
    </location>
</feature>
<reference evidence="12" key="1">
    <citation type="journal article" date="2014" name="Int. J. Syst. Evol. Microbiol.">
        <title>Complete genome of a new Firmicutes species belonging to the dominant human colonic microbiota ('Ruminococcus bicirculans') reveals two chromosomes and a selective capacity to utilize plant glucans.</title>
        <authorList>
            <consortium name="NISC Comparative Sequencing Program"/>
            <person name="Wegmann U."/>
            <person name="Louis P."/>
            <person name="Goesmann A."/>
            <person name="Henrissat B."/>
            <person name="Duncan S.H."/>
            <person name="Flint H.J."/>
        </authorList>
    </citation>
    <scope>NUCLEOTIDE SEQUENCE</scope>
    <source>
        <strain evidence="12">NBRC 107710</strain>
    </source>
</reference>
<dbReference type="Pfam" id="PF01590">
    <property type="entry name" value="GAF"/>
    <property type="match status" value="2"/>
</dbReference>
<dbReference type="SMART" id="SM00388">
    <property type="entry name" value="HisKA"/>
    <property type="match status" value="1"/>
</dbReference>
<dbReference type="InterPro" id="IPR003018">
    <property type="entry name" value="GAF"/>
</dbReference>
<dbReference type="PROSITE" id="PS50112">
    <property type="entry name" value="PAS"/>
    <property type="match status" value="3"/>
</dbReference>
<dbReference type="NCBIfam" id="TIGR00229">
    <property type="entry name" value="sensory_box"/>
    <property type="match status" value="5"/>
</dbReference>
<feature type="domain" description="PAC" evidence="11">
    <location>
        <begin position="667"/>
        <end position="730"/>
    </location>
</feature>
<dbReference type="PRINTS" id="PR00344">
    <property type="entry name" value="BCTRLSENSOR"/>
</dbReference>
<organism evidence="13 14">
    <name type="scientific">Methylobacterium brachythecii</name>
    <dbReference type="NCBI Taxonomy" id="1176177"/>
    <lineage>
        <taxon>Bacteria</taxon>
        <taxon>Pseudomonadati</taxon>
        <taxon>Pseudomonadota</taxon>
        <taxon>Alphaproteobacteria</taxon>
        <taxon>Hyphomicrobiales</taxon>
        <taxon>Methylobacteriaceae</taxon>
        <taxon>Methylobacterium</taxon>
    </lineage>
</organism>
<dbReference type="InterPro" id="IPR001610">
    <property type="entry name" value="PAC"/>
</dbReference>
<proteinExistence type="predicted"/>
<name>A0A7W6AIK1_9HYPH</name>